<reference evidence="9" key="1">
    <citation type="submission" date="2020-10" db="EMBL/GenBank/DDBJ databases">
        <authorList>
            <person name="Gilroy R."/>
        </authorList>
    </citation>
    <scope>NUCLEOTIDE SEQUENCE</scope>
    <source>
        <strain evidence="9">CHK190-19873</strain>
    </source>
</reference>
<gene>
    <name evidence="9" type="ORF">IAB44_01640</name>
</gene>
<evidence type="ECO:0000256" key="5">
    <source>
        <dbReference type="ARBA" id="ARBA00022989"/>
    </source>
</evidence>
<dbReference type="CDD" id="cd06261">
    <property type="entry name" value="TM_PBP2"/>
    <property type="match status" value="1"/>
</dbReference>
<reference evidence="9" key="2">
    <citation type="journal article" date="2021" name="PeerJ">
        <title>Extensive microbial diversity within the chicken gut microbiome revealed by metagenomics and culture.</title>
        <authorList>
            <person name="Gilroy R."/>
            <person name="Ravi A."/>
            <person name="Getino M."/>
            <person name="Pursley I."/>
            <person name="Horton D.L."/>
            <person name="Alikhan N.F."/>
            <person name="Baker D."/>
            <person name="Gharbi K."/>
            <person name="Hall N."/>
            <person name="Watson M."/>
            <person name="Adriaenssens E.M."/>
            <person name="Foster-Nyarko E."/>
            <person name="Jarju S."/>
            <person name="Secka A."/>
            <person name="Antonio M."/>
            <person name="Oren A."/>
            <person name="Chaudhuri R.R."/>
            <person name="La Ragione R."/>
            <person name="Hildebrand F."/>
            <person name="Pallen M.J."/>
        </authorList>
    </citation>
    <scope>NUCLEOTIDE SEQUENCE</scope>
    <source>
        <strain evidence="9">CHK190-19873</strain>
    </source>
</reference>
<comment type="subcellular location">
    <subcellularLocation>
        <location evidence="1 7">Cell membrane</location>
        <topology evidence="1 7">Multi-pass membrane protein</topology>
    </subcellularLocation>
</comment>
<dbReference type="GO" id="GO:0005886">
    <property type="term" value="C:plasma membrane"/>
    <property type="evidence" value="ECO:0007669"/>
    <property type="project" value="UniProtKB-SubCell"/>
</dbReference>
<evidence type="ECO:0000313" key="10">
    <source>
        <dbReference type="Proteomes" id="UP000823935"/>
    </source>
</evidence>
<proteinExistence type="inferred from homology"/>
<evidence type="ECO:0000256" key="4">
    <source>
        <dbReference type="ARBA" id="ARBA00022692"/>
    </source>
</evidence>
<comment type="caution">
    <text evidence="9">The sequence shown here is derived from an EMBL/GenBank/DDBJ whole genome shotgun (WGS) entry which is preliminary data.</text>
</comment>
<protein>
    <submittedName>
        <fullName evidence="9">Carbohydrate ABC transporter permease</fullName>
    </submittedName>
</protein>
<dbReference type="EMBL" id="DVIQ01000008">
    <property type="protein sequence ID" value="HIS30244.1"/>
    <property type="molecule type" value="Genomic_DNA"/>
</dbReference>
<dbReference type="Proteomes" id="UP000823935">
    <property type="component" value="Unassembled WGS sequence"/>
</dbReference>
<evidence type="ECO:0000313" key="9">
    <source>
        <dbReference type="EMBL" id="HIS30244.1"/>
    </source>
</evidence>
<sequence>METRKRMKLGMSDRVILGVGYTLLGLFVLVIFVPLVYVVMASFMDPNVLNNQGISFRFQDWTLDAYRRVLENEMIWRGFGNSLFYSVAFAFISVLVTLLAAYPMSKKEFVGRNFFNVIFIITMFFGGGLIPTFILINNLHLVNTVWAILLPGSFNVWNMILARTYYQSIPGELREASELDGASEVQHFFKIMLPVCKPIIAVLALWSFVGMWNSYFDAMIYLNDANLQPLQLVLRSILVQNTPQPGMIADIQSTAEMSKVAELLKYATIVVSSLPLLIMYPFFQKYFDSGIMAGSIKG</sequence>
<dbReference type="PROSITE" id="PS50928">
    <property type="entry name" value="ABC_TM1"/>
    <property type="match status" value="1"/>
</dbReference>
<dbReference type="Gene3D" id="1.10.3720.10">
    <property type="entry name" value="MetI-like"/>
    <property type="match status" value="1"/>
</dbReference>
<keyword evidence="2 7" id="KW-0813">Transport</keyword>
<accession>A0A9D1JJD3</accession>
<feature type="transmembrane region" description="Helical" evidence="7">
    <location>
        <begin position="21"/>
        <end position="43"/>
    </location>
</feature>
<keyword evidence="6 7" id="KW-0472">Membrane</keyword>
<keyword evidence="5 7" id="KW-1133">Transmembrane helix</keyword>
<evidence type="ECO:0000259" key="8">
    <source>
        <dbReference type="PROSITE" id="PS50928"/>
    </source>
</evidence>
<feature type="transmembrane region" description="Helical" evidence="7">
    <location>
        <begin position="145"/>
        <end position="166"/>
    </location>
</feature>
<dbReference type="PANTHER" id="PTHR43744">
    <property type="entry name" value="ABC TRANSPORTER PERMEASE PROTEIN MG189-RELATED-RELATED"/>
    <property type="match status" value="1"/>
</dbReference>
<keyword evidence="4 7" id="KW-0812">Transmembrane</keyword>
<comment type="similarity">
    <text evidence="7">Belongs to the binding-protein-dependent transport system permease family.</text>
</comment>
<feature type="transmembrane region" description="Helical" evidence="7">
    <location>
        <begin position="114"/>
        <end position="139"/>
    </location>
</feature>
<evidence type="ECO:0000256" key="2">
    <source>
        <dbReference type="ARBA" id="ARBA00022448"/>
    </source>
</evidence>
<dbReference type="SUPFAM" id="SSF161098">
    <property type="entry name" value="MetI-like"/>
    <property type="match status" value="1"/>
</dbReference>
<feature type="transmembrane region" description="Helical" evidence="7">
    <location>
        <begin position="83"/>
        <end position="102"/>
    </location>
</feature>
<feature type="domain" description="ABC transmembrane type-1" evidence="8">
    <location>
        <begin position="79"/>
        <end position="275"/>
    </location>
</feature>
<dbReference type="Pfam" id="PF00528">
    <property type="entry name" value="BPD_transp_1"/>
    <property type="match status" value="1"/>
</dbReference>
<evidence type="ECO:0000256" key="1">
    <source>
        <dbReference type="ARBA" id="ARBA00004651"/>
    </source>
</evidence>
<name>A0A9D1JJD3_9FIRM</name>
<keyword evidence="3" id="KW-1003">Cell membrane</keyword>
<dbReference type="InterPro" id="IPR000515">
    <property type="entry name" value="MetI-like"/>
</dbReference>
<organism evidence="9 10">
    <name type="scientific">Candidatus Limivivens intestinipullorum</name>
    <dbReference type="NCBI Taxonomy" id="2840858"/>
    <lineage>
        <taxon>Bacteria</taxon>
        <taxon>Bacillati</taxon>
        <taxon>Bacillota</taxon>
        <taxon>Clostridia</taxon>
        <taxon>Lachnospirales</taxon>
        <taxon>Lachnospiraceae</taxon>
        <taxon>Lachnospiraceae incertae sedis</taxon>
        <taxon>Candidatus Limivivens</taxon>
    </lineage>
</organism>
<dbReference type="GO" id="GO:0055085">
    <property type="term" value="P:transmembrane transport"/>
    <property type="evidence" value="ECO:0007669"/>
    <property type="project" value="InterPro"/>
</dbReference>
<evidence type="ECO:0000256" key="6">
    <source>
        <dbReference type="ARBA" id="ARBA00023136"/>
    </source>
</evidence>
<evidence type="ECO:0000256" key="3">
    <source>
        <dbReference type="ARBA" id="ARBA00022475"/>
    </source>
</evidence>
<dbReference type="AlphaFoldDB" id="A0A9D1JJD3"/>
<dbReference type="PANTHER" id="PTHR43744:SF9">
    <property type="entry name" value="POLYGALACTURONAN_RHAMNOGALACTURONAN TRANSPORT SYSTEM PERMEASE PROTEIN YTCP"/>
    <property type="match status" value="1"/>
</dbReference>
<evidence type="ECO:0000256" key="7">
    <source>
        <dbReference type="RuleBase" id="RU363032"/>
    </source>
</evidence>
<dbReference type="InterPro" id="IPR035906">
    <property type="entry name" value="MetI-like_sf"/>
</dbReference>
<feature type="transmembrane region" description="Helical" evidence="7">
    <location>
        <begin position="263"/>
        <end position="283"/>
    </location>
</feature>